<dbReference type="AlphaFoldDB" id="A0A1G8UF25"/>
<name>A0A1G8UF25_9EURY</name>
<dbReference type="InterPro" id="IPR058715">
    <property type="entry name" value="PDDEXK_nuclease-rel"/>
</dbReference>
<organism evidence="1 2">
    <name type="scientific">Halovenus aranensis</name>
    <dbReference type="NCBI Taxonomy" id="890420"/>
    <lineage>
        <taxon>Archaea</taxon>
        <taxon>Methanobacteriati</taxon>
        <taxon>Methanobacteriota</taxon>
        <taxon>Stenosarchaea group</taxon>
        <taxon>Halobacteria</taxon>
        <taxon>Halobacteriales</taxon>
        <taxon>Haloarculaceae</taxon>
        <taxon>Halovenus</taxon>
    </lineage>
</organism>
<evidence type="ECO:0000313" key="2">
    <source>
        <dbReference type="Proteomes" id="UP000198856"/>
    </source>
</evidence>
<dbReference type="Proteomes" id="UP000198856">
    <property type="component" value="Unassembled WGS sequence"/>
</dbReference>
<sequence>MHPKRTGQSVEAAVINAEPALDSVSDRENHAWDALTTAAMSPTLDRPFGGICVVESNTPVEIKGCIPETSNGSGTVPGRWYIKRESHDQLATEGGVYWLTVYAPRPETPILSQLVVPAATVGDFLDGSWYDNGRRTVAKLTWTRVLNSKDLSAN</sequence>
<proteinExistence type="predicted"/>
<gene>
    <name evidence="1" type="ORF">SAMN05216226_104223</name>
</gene>
<keyword evidence="2" id="KW-1185">Reference proteome</keyword>
<accession>A0A1G8UF25</accession>
<reference evidence="1 2" key="1">
    <citation type="submission" date="2016-10" db="EMBL/GenBank/DDBJ databases">
        <authorList>
            <person name="de Groot N.N."/>
        </authorList>
    </citation>
    <scope>NUCLEOTIDE SEQUENCE [LARGE SCALE GENOMIC DNA]</scope>
    <source>
        <strain evidence="1 2">IBRC-M10015</strain>
    </source>
</reference>
<protein>
    <submittedName>
        <fullName evidence="1">Uncharacterized protein</fullName>
    </submittedName>
</protein>
<dbReference type="EMBL" id="FNFC01000004">
    <property type="protein sequence ID" value="SDJ52393.1"/>
    <property type="molecule type" value="Genomic_DNA"/>
</dbReference>
<evidence type="ECO:0000313" key="1">
    <source>
        <dbReference type="EMBL" id="SDJ52393.1"/>
    </source>
</evidence>
<dbReference type="Pfam" id="PF25941">
    <property type="entry name" value="PDDEXK_16"/>
    <property type="match status" value="1"/>
</dbReference>